<feature type="transmembrane region" description="Helical" evidence="1">
    <location>
        <begin position="429"/>
        <end position="455"/>
    </location>
</feature>
<feature type="transmembrane region" description="Helical" evidence="1">
    <location>
        <begin position="328"/>
        <end position="351"/>
    </location>
</feature>
<evidence type="ECO:0000256" key="1">
    <source>
        <dbReference type="SAM" id="Phobius"/>
    </source>
</evidence>
<protein>
    <submittedName>
        <fullName evidence="2">HAE1 family hydrophobic/amphiphilic exporter-1</fullName>
    </submittedName>
</protein>
<dbReference type="Pfam" id="PF00873">
    <property type="entry name" value="ACR_tran"/>
    <property type="match status" value="1"/>
</dbReference>
<feature type="transmembrane region" description="Helical" evidence="1">
    <location>
        <begin position="461"/>
        <end position="484"/>
    </location>
</feature>
<name>A0A370H0X6_9BACI</name>
<dbReference type="RefSeq" id="WP_114743910.1">
    <property type="nucleotide sequence ID" value="NZ_QQAY01000001.1"/>
</dbReference>
<dbReference type="InterPro" id="IPR027463">
    <property type="entry name" value="AcrB_DN_DC_subdom"/>
</dbReference>
<feature type="transmembrane region" description="Helical" evidence="1">
    <location>
        <begin position="988"/>
        <end position="1012"/>
    </location>
</feature>
<feature type="transmembrane region" description="Helical" evidence="1">
    <location>
        <begin position="883"/>
        <end position="901"/>
    </location>
</feature>
<dbReference type="SUPFAM" id="SSF82866">
    <property type="entry name" value="Multidrug efflux transporter AcrB transmembrane domain"/>
    <property type="match status" value="2"/>
</dbReference>
<dbReference type="PRINTS" id="PR00702">
    <property type="entry name" value="ACRIFLAVINRP"/>
</dbReference>
<dbReference type="GO" id="GO:0042910">
    <property type="term" value="F:xenobiotic transmembrane transporter activity"/>
    <property type="evidence" value="ECO:0007669"/>
    <property type="project" value="TreeGrafter"/>
</dbReference>
<keyword evidence="1" id="KW-0812">Transmembrane</keyword>
<keyword evidence="1" id="KW-1133">Transmembrane helix</keyword>
<feature type="transmembrane region" description="Helical" evidence="1">
    <location>
        <begin position="358"/>
        <end position="378"/>
    </location>
</feature>
<dbReference type="InterPro" id="IPR001036">
    <property type="entry name" value="Acrflvin-R"/>
</dbReference>
<dbReference type="Proteomes" id="UP000255326">
    <property type="component" value="Unassembled WGS sequence"/>
</dbReference>
<feature type="transmembrane region" description="Helical" evidence="1">
    <location>
        <begin position="522"/>
        <end position="542"/>
    </location>
</feature>
<evidence type="ECO:0000313" key="2">
    <source>
        <dbReference type="EMBL" id="RDI47703.1"/>
    </source>
</evidence>
<keyword evidence="3" id="KW-1185">Reference proteome</keyword>
<feature type="transmembrane region" description="Helical" evidence="1">
    <location>
        <begin position="958"/>
        <end position="976"/>
    </location>
</feature>
<evidence type="ECO:0000313" key="3">
    <source>
        <dbReference type="Proteomes" id="UP000255326"/>
    </source>
</evidence>
<proteinExistence type="predicted"/>
<dbReference type="AlphaFoldDB" id="A0A370H0X6"/>
<dbReference type="EMBL" id="QQAY01000001">
    <property type="protein sequence ID" value="RDI47703.1"/>
    <property type="molecule type" value="Genomic_DNA"/>
</dbReference>
<dbReference type="SUPFAM" id="SSF82693">
    <property type="entry name" value="Multidrug efflux transporter AcrB pore domain, PN1, PN2, PC1 and PC2 subdomains"/>
    <property type="match status" value="3"/>
</dbReference>
<accession>A0A370H0X6</accession>
<gene>
    <name evidence="2" type="ORF">DFR59_101365</name>
</gene>
<feature type="transmembrane region" description="Helical" evidence="1">
    <location>
        <begin position="12"/>
        <end position="30"/>
    </location>
</feature>
<dbReference type="Gene3D" id="3.30.70.1440">
    <property type="entry name" value="Multidrug efflux transporter AcrB pore domain"/>
    <property type="match status" value="1"/>
</dbReference>
<feature type="transmembrane region" description="Helical" evidence="1">
    <location>
        <begin position="384"/>
        <end position="409"/>
    </location>
</feature>
<dbReference type="Gene3D" id="3.30.2090.10">
    <property type="entry name" value="Multidrug efflux transporter AcrB TolC docking domain, DN and DC subdomains"/>
    <property type="match status" value="2"/>
</dbReference>
<feature type="transmembrane region" description="Helical" evidence="1">
    <location>
        <begin position="857"/>
        <end position="876"/>
    </location>
</feature>
<comment type="caution">
    <text evidence="2">The sequence shown here is derived from an EMBL/GenBank/DDBJ whole genome shotgun (WGS) entry which is preliminary data.</text>
</comment>
<sequence>MKISDFSIKRPVFTTVTIILILLLGTVSLLKIPLKLIPDINPPVGVVVTTYPGASPKEVVEKVSKPLEQSLSTLPGIKKVQSTSQEGTNLIILEFSWSTSIDKVENEILQRINGIPLPDEANQPSFLKFDPSQFPIIQLSLSGEKDGKKLKRLAEKLKEELSRMDGVANVSLSGQLIEQINVVIDQDKLQQYKLSQSDIVNVIRSNNISMPGDTVEAQGKELTTRVISSLHDQEEIKGLVLTISPLTGEKVKIADVADVRIAEPKEKMITRTNQSPSILLSVLQESDANTAEVSKRFQENLTQQLKKNDFKGIKADILFDQGDYIQQAIGSITNSLLVGGIFSMLVLFVFLRNIRSPLIIGIAIPYSVIVTFVLMYFSHFTLNIMTLGALALGIGMLVDNAIVVIENIYRHLSFGKDPKTAAIDGAREVGGAITASTLTTVAVFLPVVFITGLIGQLFTQFALTISFSLFASLIVALTVIPMMASRWLKPQREKGDARRSRSKWMARVDRSIRWTLSHRKTILAATLILFVIGSLGISRVGMEFLPPTDEGTFTLKVKLENGASLDRTQKVVSAIEKELMKERDVEVVSSLIGSTQEDTFRGTGNTSEAEINVKLKPSSERDQSIFHLVDSYKKKLEKAAANVDETAVLTYNLQTTSGSSPQTLTFSVQNHDAGELEQSVQKISTGLKGLDGVSELSTDQMDIVKEVQLEINREKAMEAGMAPAQIAKNVTEITRGVQAAQILSKDSDQVLGVFVRFQSNDTRTLENLKEMKIRKPDGQFIALKDLADFSIGNGPVKIERIDGQKAVQFTLKYKEGENLSSISNKVDDEISKLNLPDDTEISFGGDRELLNDSIDDMLMAIGLAIILVYMVMAAQFESFKYPFVIMFSVPLMVIGIGAALYATQTPISVSSIIGIIILAGIVVNNAIVLVEYINQRKSEGIHSLEAIIQSVKDRTRPILMTALTTILGLIPLAMGIGEGTEINQPMAITVIGGLVSSTFLTLFVIPVIYSYFDPATRKIHKHS</sequence>
<reference evidence="2 3" key="1">
    <citation type="submission" date="2018-07" db="EMBL/GenBank/DDBJ databases">
        <title>Genomic Encyclopedia of Type Strains, Phase IV (KMG-IV): sequencing the most valuable type-strain genomes for metagenomic binning, comparative biology and taxonomic classification.</title>
        <authorList>
            <person name="Goeker M."/>
        </authorList>
    </citation>
    <scope>NUCLEOTIDE SEQUENCE [LARGE SCALE GENOMIC DNA]</scope>
    <source>
        <strain evidence="2 3">DSM 25281</strain>
    </source>
</reference>
<dbReference type="PANTHER" id="PTHR32063">
    <property type="match status" value="1"/>
</dbReference>
<dbReference type="Gene3D" id="1.20.1640.10">
    <property type="entry name" value="Multidrug efflux transporter AcrB transmembrane domain"/>
    <property type="match status" value="2"/>
</dbReference>
<dbReference type="Gene3D" id="3.30.70.1320">
    <property type="entry name" value="Multidrug efflux transporter AcrB pore domain like"/>
    <property type="match status" value="1"/>
</dbReference>
<dbReference type="SUPFAM" id="SSF82714">
    <property type="entry name" value="Multidrug efflux transporter AcrB TolC docking domain, DN and DC subdomains"/>
    <property type="match status" value="2"/>
</dbReference>
<dbReference type="OrthoDB" id="9757876at2"/>
<feature type="transmembrane region" description="Helical" evidence="1">
    <location>
        <begin position="907"/>
        <end position="930"/>
    </location>
</feature>
<keyword evidence="1" id="KW-0472">Membrane</keyword>
<dbReference type="GO" id="GO:0005886">
    <property type="term" value="C:plasma membrane"/>
    <property type="evidence" value="ECO:0007669"/>
    <property type="project" value="TreeGrafter"/>
</dbReference>
<organism evidence="2 3">
    <name type="scientific">Falsibacillus pallidus</name>
    <dbReference type="NCBI Taxonomy" id="493781"/>
    <lineage>
        <taxon>Bacteria</taxon>
        <taxon>Bacillati</taxon>
        <taxon>Bacillota</taxon>
        <taxon>Bacilli</taxon>
        <taxon>Bacillales</taxon>
        <taxon>Bacillaceae</taxon>
        <taxon>Falsibacillus</taxon>
    </lineage>
</organism>
<dbReference type="Gene3D" id="3.30.70.1430">
    <property type="entry name" value="Multidrug efflux transporter AcrB pore domain"/>
    <property type="match status" value="2"/>
</dbReference>
<dbReference type="PANTHER" id="PTHR32063:SF0">
    <property type="entry name" value="SWARMING MOTILITY PROTEIN SWRC"/>
    <property type="match status" value="1"/>
</dbReference>